<keyword evidence="1" id="KW-0472">Membrane</keyword>
<evidence type="ECO:0000256" key="1">
    <source>
        <dbReference type="SAM" id="Phobius"/>
    </source>
</evidence>
<comment type="caution">
    <text evidence="2">The sequence shown here is derived from an EMBL/GenBank/DDBJ whole genome shotgun (WGS) entry which is preliminary data.</text>
</comment>
<gene>
    <name evidence="2" type="ORF">AKJ42_00370</name>
</gene>
<evidence type="ECO:0000313" key="3">
    <source>
        <dbReference type="Proteomes" id="UP000070520"/>
    </source>
</evidence>
<proteinExistence type="predicted"/>
<keyword evidence="1" id="KW-0812">Transmembrane</keyword>
<keyword evidence="3" id="KW-1185">Reference proteome</keyword>
<protein>
    <submittedName>
        <fullName evidence="2">Uncharacterized protein</fullName>
    </submittedName>
</protein>
<sequence>MKNRRIGLKAVIVILIIGELVIGGLALHSYFSHEKSLTPSEIKEHAEKYQDERVTVEGYYITQEAGWHLPPVSYYEGIYDELPDIQETPLGVSGIPLENTYDFNLTDTEKYRITGIFHDGALYVSKVEHRNSNFLFYTKLGAIILVLILLSVFFHIRYGKKEVIETEQW</sequence>
<name>A0A133V285_9EURY</name>
<feature type="transmembrane region" description="Helical" evidence="1">
    <location>
        <begin position="134"/>
        <end position="154"/>
    </location>
</feature>
<dbReference type="AlphaFoldDB" id="A0A133V285"/>
<dbReference type="Proteomes" id="UP000070520">
    <property type="component" value="Unassembled WGS sequence"/>
</dbReference>
<reference evidence="2 3" key="1">
    <citation type="journal article" date="2016" name="Sci. Rep.">
        <title>Metabolic traits of an uncultured archaeal lineage -MSBL1- from brine pools of the Red Sea.</title>
        <authorList>
            <person name="Mwirichia R."/>
            <person name="Alam I."/>
            <person name="Rashid M."/>
            <person name="Vinu M."/>
            <person name="Ba-Alawi W."/>
            <person name="Anthony Kamau A."/>
            <person name="Kamanda Ngugi D."/>
            <person name="Goker M."/>
            <person name="Klenk H.P."/>
            <person name="Bajic V."/>
            <person name="Stingl U."/>
        </authorList>
    </citation>
    <scope>NUCLEOTIDE SEQUENCE [LARGE SCALE GENOMIC DNA]</scope>
    <source>
        <strain evidence="2">SCGC-AAA261C02</strain>
    </source>
</reference>
<evidence type="ECO:0000313" key="2">
    <source>
        <dbReference type="EMBL" id="KXB00552.1"/>
    </source>
</evidence>
<organism evidence="2 3">
    <name type="scientific">candidate division MSBL1 archaeon SCGC-AAA261C02</name>
    <dbReference type="NCBI Taxonomy" id="1698272"/>
    <lineage>
        <taxon>Archaea</taxon>
        <taxon>Methanobacteriati</taxon>
        <taxon>Methanobacteriota</taxon>
        <taxon>candidate division MSBL1</taxon>
    </lineage>
</organism>
<keyword evidence="1" id="KW-1133">Transmembrane helix</keyword>
<dbReference type="EMBL" id="LHXW01000002">
    <property type="protein sequence ID" value="KXB00552.1"/>
    <property type="molecule type" value="Genomic_DNA"/>
</dbReference>
<accession>A0A133V285</accession>
<feature type="transmembrane region" description="Helical" evidence="1">
    <location>
        <begin position="12"/>
        <end position="31"/>
    </location>
</feature>